<dbReference type="VEuPathDB" id="VectorBase:ADIR004089"/>
<keyword evidence="1" id="KW-1133">Transmembrane helix</keyword>
<proteinExistence type="predicted"/>
<dbReference type="EnsemblMetazoa" id="ADIR004089-RA">
    <property type="protein sequence ID" value="ADIR004089-PA"/>
    <property type="gene ID" value="ADIR004089"/>
</dbReference>
<sequence length="120" mass="13764">MDVLRSLLFHLVFINLVLISDIIFFLHLTGNIHIVCDDYERLGHFRKECITIEPLFDFSQIHTMATVGFHRFPVHAVAANNPNVFNVFPVVRGIKLQQSFLEAAAHKHIRWECVIGGVAR</sequence>
<organism evidence="2 3">
    <name type="scientific">Anopheles dirus</name>
    <dbReference type="NCBI Taxonomy" id="7168"/>
    <lineage>
        <taxon>Eukaryota</taxon>
        <taxon>Metazoa</taxon>
        <taxon>Ecdysozoa</taxon>
        <taxon>Arthropoda</taxon>
        <taxon>Hexapoda</taxon>
        <taxon>Insecta</taxon>
        <taxon>Pterygota</taxon>
        <taxon>Neoptera</taxon>
        <taxon>Endopterygota</taxon>
        <taxon>Diptera</taxon>
        <taxon>Nematocera</taxon>
        <taxon>Culicoidea</taxon>
        <taxon>Culicidae</taxon>
        <taxon>Anophelinae</taxon>
        <taxon>Anopheles</taxon>
    </lineage>
</organism>
<protein>
    <submittedName>
        <fullName evidence="2">Uncharacterized protein</fullName>
    </submittedName>
</protein>
<evidence type="ECO:0000313" key="3">
    <source>
        <dbReference type="Proteomes" id="UP000075884"/>
    </source>
</evidence>
<dbReference type="Proteomes" id="UP000075884">
    <property type="component" value="Unassembled WGS sequence"/>
</dbReference>
<dbReference type="AlphaFoldDB" id="A0A182N8W5"/>
<keyword evidence="1" id="KW-0812">Transmembrane</keyword>
<evidence type="ECO:0000256" key="1">
    <source>
        <dbReference type="SAM" id="Phobius"/>
    </source>
</evidence>
<keyword evidence="3" id="KW-1185">Reference proteome</keyword>
<reference evidence="2" key="2">
    <citation type="submission" date="2020-05" db="UniProtKB">
        <authorList>
            <consortium name="EnsemblMetazoa"/>
        </authorList>
    </citation>
    <scope>IDENTIFICATION</scope>
    <source>
        <strain evidence="2">WRAIR2</strain>
    </source>
</reference>
<feature type="transmembrane region" description="Helical" evidence="1">
    <location>
        <begin position="7"/>
        <end position="28"/>
    </location>
</feature>
<accession>A0A182N8W5</accession>
<keyword evidence="1" id="KW-0472">Membrane</keyword>
<name>A0A182N8W5_9DIPT</name>
<evidence type="ECO:0000313" key="2">
    <source>
        <dbReference type="EnsemblMetazoa" id="ADIR004089-PA"/>
    </source>
</evidence>
<reference evidence="3" key="1">
    <citation type="submission" date="2013-03" db="EMBL/GenBank/DDBJ databases">
        <title>The Genome Sequence of Anopheles dirus WRAIR2.</title>
        <authorList>
            <consortium name="The Broad Institute Genomics Platform"/>
            <person name="Neafsey D.E."/>
            <person name="Walton C."/>
            <person name="Walker B."/>
            <person name="Young S.K."/>
            <person name="Zeng Q."/>
            <person name="Gargeya S."/>
            <person name="Fitzgerald M."/>
            <person name="Haas B."/>
            <person name="Abouelleil A."/>
            <person name="Allen A.W."/>
            <person name="Alvarado L."/>
            <person name="Arachchi H.M."/>
            <person name="Berlin A.M."/>
            <person name="Chapman S.B."/>
            <person name="Gainer-Dewar J."/>
            <person name="Goldberg J."/>
            <person name="Griggs A."/>
            <person name="Gujja S."/>
            <person name="Hansen M."/>
            <person name="Howarth C."/>
            <person name="Imamovic A."/>
            <person name="Ireland A."/>
            <person name="Larimer J."/>
            <person name="McCowan C."/>
            <person name="Murphy C."/>
            <person name="Pearson M."/>
            <person name="Poon T.W."/>
            <person name="Priest M."/>
            <person name="Roberts A."/>
            <person name="Saif S."/>
            <person name="Shea T."/>
            <person name="Sisk P."/>
            <person name="Sykes S."/>
            <person name="Wortman J."/>
            <person name="Nusbaum C."/>
            <person name="Birren B."/>
        </authorList>
    </citation>
    <scope>NUCLEOTIDE SEQUENCE [LARGE SCALE GENOMIC DNA]</scope>
    <source>
        <strain evidence="3">WRAIR2</strain>
    </source>
</reference>